<protein>
    <submittedName>
        <fullName evidence="1">PqqD family protein</fullName>
    </submittedName>
</protein>
<dbReference type="InterPro" id="IPR008792">
    <property type="entry name" value="PQQD"/>
</dbReference>
<gene>
    <name evidence="1" type="ORF">I7X13_08545</name>
</gene>
<proteinExistence type="predicted"/>
<dbReference type="Proteomes" id="UP000625631">
    <property type="component" value="Unassembled WGS sequence"/>
</dbReference>
<organism evidence="1 2">
    <name type="scientific">Hymenobacter negativus</name>
    <dbReference type="NCBI Taxonomy" id="2795026"/>
    <lineage>
        <taxon>Bacteria</taxon>
        <taxon>Pseudomonadati</taxon>
        <taxon>Bacteroidota</taxon>
        <taxon>Cytophagia</taxon>
        <taxon>Cytophagales</taxon>
        <taxon>Hymenobacteraceae</taxon>
        <taxon>Hymenobacter</taxon>
    </lineage>
</organism>
<dbReference type="Pfam" id="PF05402">
    <property type="entry name" value="PqqD"/>
    <property type="match status" value="1"/>
</dbReference>
<keyword evidence="2" id="KW-1185">Reference proteome</keyword>
<sequence length="97" mass="10293">MKLKPNIATSEAGFIFNPATGDSFAANPLAADILARAKAGLDAAAIKADILTRYDVAPGQLEKDWDDLLAQLRDFNLLDGSGKWEAGSEEQAMGKAK</sequence>
<accession>A0ABS0Q686</accession>
<dbReference type="RefSeq" id="WP_198075163.1">
    <property type="nucleotide sequence ID" value="NZ_JAEDAE010000003.1"/>
</dbReference>
<evidence type="ECO:0000313" key="2">
    <source>
        <dbReference type="Proteomes" id="UP000625631"/>
    </source>
</evidence>
<comment type="caution">
    <text evidence="1">The sequence shown here is derived from an EMBL/GenBank/DDBJ whole genome shotgun (WGS) entry which is preliminary data.</text>
</comment>
<evidence type="ECO:0000313" key="1">
    <source>
        <dbReference type="EMBL" id="MBH8558092.1"/>
    </source>
</evidence>
<reference evidence="1 2" key="1">
    <citation type="submission" date="2020-12" db="EMBL/GenBank/DDBJ databases">
        <title>Hymenobacter sp.</title>
        <authorList>
            <person name="Kim M.K."/>
        </authorList>
    </citation>
    <scope>NUCLEOTIDE SEQUENCE [LARGE SCALE GENOMIC DNA]</scope>
    <source>
        <strain evidence="1 2">BT442</strain>
    </source>
</reference>
<name>A0ABS0Q686_9BACT</name>
<dbReference type="EMBL" id="JAEDAE010000003">
    <property type="protein sequence ID" value="MBH8558092.1"/>
    <property type="molecule type" value="Genomic_DNA"/>
</dbReference>